<dbReference type="RefSeq" id="WP_085473580.1">
    <property type="nucleotide sequence ID" value="NZ_CP038029.1"/>
</dbReference>
<evidence type="ECO:0000313" key="2">
    <source>
        <dbReference type="Proteomes" id="UP000192980"/>
    </source>
</evidence>
<dbReference type="EMBL" id="FXAU01000005">
    <property type="protein sequence ID" value="SMG40142.1"/>
    <property type="molecule type" value="Genomic_DNA"/>
</dbReference>
<dbReference type="Proteomes" id="UP000192980">
    <property type="component" value="Unassembled WGS sequence"/>
</dbReference>
<keyword evidence="2" id="KW-1185">Reference proteome</keyword>
<organism evidence="1 2">
    <name type="scientific">Sphingobacterium psychroaquaticum</name>
    <dbReference type="NCBI Taxonomy" id="561061"/>
    <lineage>
        <taxon>Bacteria</taxon>
        <taxon>Pseudomonadati</taxon>
        <taxon>Bacteroidota</taxon>
        <taxon>Sphingobacteriia</taxon>
        <taxon>Sphingobacteriales</taxon>
        <taxon>Sphingobacteriaceae</taxon>
        <taxon>Sphingobacterium</taxon>
    </lineage>
</organism>
<dbReference type="STRING" id="561061.SAMN05660862_2861"/>
<dbReference type="AlphaFoldDB" id="A0A1X7KGU9"/>
<sequence length="206" mass="23371">MKKIIAIALTVISFSTVSAQKVERKPLPKDVQIKLALQAAPEDLRPGAKVYGYDENGKFVVLQEPTNNSKMVCLAPDYKMATYYSYAYPQSMDEFMERGRQLIAEGKRKQRDEIREQEFKAGKLKIPQTPTILYGYWGEASNVNTETGEIKDAKRRYVIYMPFAKAEDIGLSSKHNNIGMPWLMDEGGYKAHIMITPPLEHNHGGH</sequence>
<evidence type="ECO:0000313" key="1">
    <source>
        <dbReference type="EMBL" id="SMG40142.1"/>
    </source>
</evidence>
<reference evidence="1 2" key="1">
    <citation type="submission" date="2017-04" db="EMBL/GenBank/DDBJ databases">
        <authorList>
            <person name="Afonso C.L."/>
            <person name="Miller P.J."/>
            <person name="Scott M.A."/>
            <person name="Spackman E."/>
            <person name="Goraichik I."/>
            <person name="Dimitrov K.M."/>
            <person name="Suarez D.L."/>
            <person name="Swayne D.E."/>
        </authorList>
    </citation>
    <scope>NUCLEOTIDE SEQUENCE [LARGE SCALE GENOMIC DNA]</scope>
    <source>
        <strain evidence="1 2">DSM 22418</strain>
    </source>
</reference>
<name>A0A1X7KGU9_9SPHI</name>
<accession>A0A1X7KGU9</accession>
<proteinExistence type="predicted"/>
<gene>
    <name evidence="1" type="ORF">SAMN05660862_2861</name>
</gene>
<dbReference type="OrthoDB" id="9793669at2"/>
<protein>
    <submittedName>
        <fullName evidence="1">Uncharacterized protein</fullName>
    </submittedName>
</protein>